<dbReference type="AlphaFoldDB" id="A0A5C5R586"/>
<dbReference type="EMBL" id="VIGW01000010">
    <property type="protein sequence ID" value="TWS18347.1"/>
    <property type="molecule type" value="Genomic_DNA"/>
</dbReference>
<feature type="domain" description="PA" evidence="2">
    <location>
        <begin position="204"/>
        <end position="285"/>
    </location>
</feature>
<proteinExistence type="predicted"/>
<evidence type="ECO:0000313" key="4">
    <source>
        <dbReference type="EMBL" id="TWS18347.1"/>
    </source>
</evidence>
<sequence>MRSLWHAAVDGVLRFGRSMSIGSVCSFTSQSPSVMYLIRSMLHRRKMSTTVRVVSALTAVSLVAAGCGTSSDDAAPSSTAAGSSSKAAPSSVDRPAPAGAADDAGATEKARALADAVTLDGAVKHLEAFQDIANRNGGNRALGSPGYEQSVEYAEKVLRDAGYTPQRQEFSTSVWSASRVDVQAGGAPVKAAALSFSGATEGTVTAKAVVTGKRGCTAADLEKVTAGSIAVVQRGDCTFGDKYKTAAAKGAKALVITNNQAGDWKGGTLGLDDGASIAVVGVAQDAPIADGQDLTLTVDAKTEKAKTWNILAETTKGDDGSVQMVGAHLDGVTEGPGINDNGTGSAAVLETAAKLGANADVKNKVRFALWGAEEEGLVGSEHYVTALSEDQASKIKRYLNFDMLGSPNGGYFTFDGDGSSKLEGGAGPAGSGVIEQVFRNYFAWRGVPVEASAFDGRSDYGPFKEVGIASGGMDTGADGTKTQEQQRQWGGTVGEIFDPNYHSPRDTIENVNRDMYRVSLGSVGWSTAYFAAL</sequence>
<dbReference type="InterPro" id="IPR003137">
    <property type="entry name" value="PA_domain"/>
</dbReference>
<dbReference type="Gene3D" id="3.40.630.10">
    <property type="entry name" value="Zn peptidases"/>
    <property type="match status" value="1"/>
</dbReference>
<dbReference type="GO" id="GO:0006508">
    <property type="term" value="P:proteolysis"/>
    <property type="evidence" value="ECO:0007669"/>
    <property type="project" value="InterPro"/>
</dbReference>
<dbReference type="Pfam" id="PF04389">
    <property type="entry name" value="Peptidase_M28"/>
    <property type="match status" value="1"/>
</dbReference>
<feature type="region of interest" description="Disordered" evidence="1">
    <location>
        <begin position="69"/>
        <end position="105"/>
    </location>
</feature>
<accession>A0A5C5R586</accession>
<organism evidence="4 5">
    <name type="scientific">Tsukamurella asaccharolytica</name>
    <dbReference type="NCBI Taxonomy" id="2592067"/>
    <lineage>
        <taxon>Bacteria</taxon>
        <taxon>Bacillati</taxon>
        <taxon>Actinomycetota</taxon>
        <taxon>Actinomycetes</taxon>
        <taxon>Mycobacteriales</taxon>
        <taxon>Tsukamurellaceae</taxon>
        <taxon>Tsukamurella</taxon>
    </lineage>
</organism>
<gene>
    <name evidence="4" type="ORF">FK529_15750</name>
</gene>
<dbReference type="InterPro" id="IPR046450">
    <property type="entry name" value="PA_dom_sf"/>
</dbReference>
<feature type="compositionally biased region" description="Low complexity" evidence="1">
    <location>
        <begin position="69"/>
        <end position="104"/>
    </location>
</feature>
<evidence type="ECO:0000259" key="2">
    <source>
        <dbReference type="Pfam" id="PF02225"/>
    </source>
</evidence>
<name>A0A5C5R586_9ACTN</name>
<comment type="caution">
    <text evidence="4">The sequence shown here is derived from an EMBL/GenBank/DDBJ whole genome shotgun (WGS) entry which is preliminary data.</text>
</comment>
<dbReference type="Pfam" id="PF02225">
    <property type="entry name" value="PA"/>
    <property type="match status" value="1"/>
</dbReference>
<keyword evidence="5" id="KW-1185">Reference proteome</keyword>
<dbReference type="PANTHER" id="PTHR12147:SF26">
    <property type="entry name" value="PEPTIDASE M28 DOMAIN-CONTAINING PROTEIN"/>
    <property type="match status" value="1"/>
</dbReference>
<protein>
    <submittedName>
        <fullName evidence="4">M28 family peptidase</fullName>
    </submittedName>
</protein>
<evidence type="ECO:0000313" key="5">
    <source>
        <dbReference type="Proteomes" id="UP000317291"/>
    </source>
</evidence>
<evidence type="ECO:0000259" key="3">
    <source>
        <dbReference type="Pfam" id="PF04389"/>
    </source>
</evidence>
<dbReference type="Gene3D" id="3.50.30.30">
    <property type="match status" value="1"/>
</dbReference>
<evidence type="ECO:0000256" key="1">
    <source>
        <dbReference type="SAM" id="MobiDB-lite"/>
    </source>
</evidence>
<dbReference type="InterPro" id="IPR045175">
    <property type="entry name" value="M28_fam"/>
</dbReference>
<dbReference type="SUPFAM" id="SSF52025">
    <property type="entry name" value="PA domain"/>
    <property type="match status" value="1"/>
</dbReference>
<reference evidence="4 5" key="1">
    <citation type="submission" date="2019-06" db="EMBL/GenBank/DDBJ databases">
        <title>Tsukamurella conjunctivitidis sp. nov., Tsukamurella assacharolytica sp. nov. and Tsukamurella sputae sp. nov. isolated from patients with conjunctivitis, bacteraemia (lymphoma) and respiratory infection (sputum) in Hong Kong.</title>
        <authorList>
            <person name="Teng J.L.L."/>
            <person name="Lee H.H."/>
            <person name="Fong J.Y.H."/>
            <person name="Fok K.M.N."/>
            <person name="Lau S.K.P."/>
            <person name="Woo P.C.Y."/>
        </authorList>
    </citation>
    <scope>NUCLEOTIDE SEQUENCE [LARGE SCALE GENOMIC DNA]</scope>
    <source>
        <strain evidence="4 5">HKU71</strain>
    </source>
</reference>
<dbReference type="Proteomes" id="UP000317291">
    <property type="component" value="Unassembled WGS sequence"/>
</dbReference>
<dbReference type="GO" id="GO:0008235">
    <property type="term" value="F:metalloexopeptidase activity"/>
    <property type="evidence" value="ECO:0007669"/>
    <property type="project" value="InterPro"/>
</dbReference>
<dbReference type="PANTHER" id="PTHR12147">
    <property type="entry name" value="METALLOPEPTIDASE M28 FAMILY MEMBER"/>
    <property type="match status" value="1"/>
</dbReference>
<dbReference type="SUPFAM" id="SSF53187">
    <property type="entry name" value="Zn-dependent exopeptidases"/>
    <property type="match status" value="1"/>
</dbReference>
<dbReference type="InterPro" id="IPR007484">
    <property type="entry name" value="Peptidase_M28"/>
</dbReference>
<feature type="domain" description="Peptidase M28" evidence="3">
    <location>
        <begin position="309"/>
        <end position="516"/>
    </location>
</feature>